<accession>A0A6M3XWG5</accession>
<organism evidence="1">
    <name type="scientific">viral metagenome</name>
    <dbReference type="NCBI Taxonomy" id="1070528"/>
    <lineage>
        <taxon>unclassified sequences</taxon>
        <taxon>metagenomes</taxon>
        <taxon>organismal metagenomes</taxon>
    </lineage>
</organism>
<name>A0A6M3XWG5_9ZZZZ</name>
<evidence type="ECO:0000313" key="1">
    <source>
        <dbReference type="EMBL" id="QJI01114.1"/>
    </source>
</evidence>
<gene>
    <name evidence="1" type="ORF">TM448B02294_0007</name>
</gene>
<proteinExistence type="predicted"/>
<reference evidence="1" key="1">
    <citation type="submission" date="2020-03" db="EMBL/GenBank/DDBJ databases">
        <title>The deep terrestrial virosphere.</title>
        <authorList>
            <person name="Holmfeldt K."/>
            <person name="Nilsson E."/>
            <person name="Simone D."/>
            <person name="Lopez-Fernandez M."/>
            <person name="Wu X."/>
            <person name="de Brujin I."/>
            <person name="Lundin D."/>
            <person name="Andersson A."/>
            <person name="Bertilsson S."/>
            <person name="Dopson M."/>
        </authorList>
    </citation>
    <scope>NUCLEOTIDE SEQUENCE</scope>
    <source>
        <strain evidence="1">TM448B02294</strain>
    </source>
</reference>
<sequence>MSYFIRREIPELFYKAIKENPECGEVLNNLCTEIKEGAGKKCFVEWNIEDVLGVAIELDISINEEQAIDILSEMERKQDSELGITWETLECYVEEYK</sequence>
<dbReference type="EMBL" id="MT144899">
    <property type="protein sequence ID" value="QJI01114.1"/>
    <property type="molecule type" value="Genomic_DNA"/>
</dbReference>
<dbReference type="AlphaFoldDB" id="A0A6M3XWG5"/>
<protein>
    <submittedName>
        <fullName evidence="1">Uncharacterized protein</fullName>
    </submittedName>
</protein>